<evidence type="ECO:0000256" key="1">
    <source>
        <dbReference type="SAM" id="SignalP"/>
    </source>
</evidence>
<organism evidence="2">
    <name type="scientific">Pseudoalteromonas translucida KMM 520</name>
    <dbReference type="NCBI Taxonomy" id="1315283"/>
    <lineage>
        <taxon>Bacteria</taxon>
        <taxon>Pseudomonadati</taxon>
        <taxon>Pseudomonadota</taxon>
        <taxon>Gammaproteobacteria</taxon>
        <taxon>Alteromonadales</taxon>
        <taxon>Pseudoalteromonadaceae</taxon>
        <taxon>Pseudoalteromonas</taxon>
    </lineage>
</organism>
<keyword evidence="1" id="KW-0732">Signal</keyword>
<dbReference type="PATRIC" id="fig|1315283.4.peg.2709"/>
<dbReference type="PROSITE" id="PS51257">
    <property type="entry name" value="PROKAR_LIPOPROTEIN"/>
    <property type="match status" value="1"/>
</dbReference>
<dbReference type="KEGG" id="ptn:PTRA_a3109"/>
<dbReference type="AlphaFoldDB" id="A0A0U2X2F4"/>
<evidence type="ECO:0000313" key="2">
    <source>
        <dbReference type="EMBL" id="ALS34121.1"/>
    </source>
</evidence>
<feature type="chain" id="PRO_5006834045" description="Lipoprotein" evidence="1">
    <location>
        <begin position="23"/>
        <end position="156"/>
    </location>
</feature>
<feature type="signal peptide" evidence="1">
    <location>
        <begin position="1"/>
        <end position="22"/>
    </location>
</feature>
<gene>
    <name evidence="2" type="ORF">PTRA_a3109</name>
</gene>
<accession>A0A0U2X2F4</accession>
<reference evidence="2 3" key="1">
    <citation type="submission" date="2015-03" db="EMBL/GenBank/DDBJ databases">
        <authorList>
            <person name="Murphy D."/>
        </authorList>
    </citation>
    <scope>NUCLEOTIDE SEQUENCE [LARGE SCALE GENOMIC DNA]</scope>
    <source>
        <strain evidence="2 3">KMM 520</strain>
    </source>
</reference>
<dbReference type="OrthoDB" id="6315653at2"/>
<dbReference type="EMBL" id="CP011034">
    <property type="protein sequence ID" value="ALS34121.1"/>
    <property type="molecule type" value="Genomic_DNA"/>
</dbReference>
<evidence type="ECO:0000313" key="3">
    <source>
        <dbReference type="Proteomes" id="UP000065261"/>
    </source>
</evidence>
<sequence>MKKLGISIALLALAGCASTNYSDFDVSEAVISKLKINETHNLNERQHKLEISFDYEISEYVDTNNLYNCSVQFLALDGTTISMSNGKKSPCELNKAKGKKSIVWPTILDKAHSPSEEQLSKIKYPIEYFVAIHQRTGKNTNRIIGKSTIQVSTVKI</sequence>
<protein>
    <recommendedName>
        <fullName evidence="4">Lipoprotein</fullName>
    </recommendedName>
</protein>
<dbReference type="RefSeq" id="WP_058374169.1">
    <property type="nucleotide sequence ID" value="NZ_CP011034.1"/>
</dbReference>
<dbReference type="Proteomes" id="UP000065261">
    <property type="component" value="Chromosome I"/>
</dbReference>
<name>A0A0U2X2F4_9GAMM</name>
<proteinExistence type="predicted"/>
<evidence type="ECO:0008006" key="4">
    <source>
        <dbReference type="Google" id="ProtNLM"/>
    </source>
</evidence>